<sequence>MSQQSVQDQAMGIIMETTFDADPAINKEIKKKAISSINSDDRAKQIINLHKLDGVVDFFKSSQLQPQQQVSSNLQRAEPSAQATIVVRSYHSDTKDAYYVYTYDQHVKPVVLRTLSHSDVLPHLKDKKTFYLVDSLDVSNHAAKTIVVSSPDPSKYKEFLKDADSTRRYLPPWKKRELDTVRPLLYPSVTQVELDQLWNKWGGIPRFVLEKAHDQEFQRTLDQVIPTLDLDLCVKSVGQEDPQAPGSHKVIQIIPRDVPGFAKYSQMELRFSSKYVARIVVRETEKLHMDRITKELTVPRFLHSPLGGSFFEGVVHRKLQVGGTFKRRLLNNNNTGKESDVVIPKPLPSVDIKSINDISKASSATGAYLLPTYSNFPVVDSLIKPTQLFQVTVSSTHPPLMQELSNIVDQLGNPPNVDLYFVVPEDMYSDFKQQNYLTTAKKAATKLSKQVQTVTQYVLLFPLLLFSFSDFFVTNKINTPFIRGREAESDPMLQ</sequence>
<proteinExistence type="predicted"/>
<evidence type="ECO:0000313" key="2">
    <source>
        <dbReference type="Proteomes" id="UP000007797"/>
    </source>
</evidence>
<dbReference type="PANTHER" id="PTHR33129:SF1">
    <property type="entry name" value="ATP-BINDING PROTEIN"/>
    <property type="match status" value="1"/>
</dbReference>
<keyword evidence="2" id="KW-1185">Reference proteome</keyword>
<protein>
    <submittedName>
        <fullName evidence="1">Uncharacterized protein</fullName>
    </submittedName>
</protein>
<reference evidence="2" key="1">
    <citation type="journal article" date="2011" name="Genome Res.">
        <title>Phylogeny-wide analysis of social amoeba genomes highlights ancient origins for complex intercellular communication.</title>
        <authorList>
            <person name="Heidel A.J."/>
            <person name="Lawal H.M."/>
            <person name="Felder M."/>
            <person name="Schilde C."/>
            <person name="Helps N.R."/>
            <person name="Tunggal B."/>
            <person name="Rivero F."/>
            <person name="John U."/>
            <person name="Schleicher M."/>
            <person name="Eichinger L."/>
            <person name="Platzer M."/>
            <person name="Noegel A.A."/>
            <person name="Schaap P."/>
            <person name="Gloeckner G."/>
        </authorList>
    </citation>
    <scope>NUCLEOTIDE SEQUENCE [LARGE SCALE GENOMIC DNA]</scope>
    <source>
        <strain evidence="2">SH3</strain>
    </source>
</reference>
<dbReference type="EMBL" id="GL883024">
    <property type="protein sequence ID" value="EGG16196.1"/>
    <property type="molecule type" value="Genomic_DNA"/>
</dbReference>
<dbReference type="InterPro" id="IPR052980">
    <property type="entry name" value="Crinkler_effector"/>
</dbReference>
<name>F4Q714_CACFS</name>
<dbReference type="OrthoDB" id="19109at2759"/>
<accession>F4Q714</accession>
<dbReference type="STRING" id="1054147.F4Q714"/>
<dbReference type="PANTHER" id="PTHR33129">
    <property type="entry name" value="PROTEIN KINASE DOMAIN-CONTAINING PROTEIN-RELATED"/>
    <property type="match status" value="1"/>
</dbReference>
<dbReference type="AlphaFoldDB" id="F4Q714"/>
<gene>
    <name evidence="1" type="ORF">DFA_09224</name>
</gene>
<dbReference type="GeneID" id="14868243"/>
<dbReference type="OMA" id="IMETTFD"/>
<dbReference type="KEGG" id="dfa:DFA_09224"/>
<dbReference type="Proteomes" id="UP000007797">
    <property type="component" value="Unassembled WGS sequence"/>
</dbReference>
<dbReference type="RefSeq" id="XP_004354580.1">
    <property type="nucleotide sequence ID" value="XM_004354528.1"/>
</dbReference>
<organism evidence="1 2">
    <name type="scientific">Cavenderia fasciculata</name>
    <name type="common">Slime mold</name>
    <name type="synonym">Dictyostelium fasciculatum</name>
    <dbReference type="NCBI Taxonomy" id="261658"/>
    <lineage>
        <taxon>Eukaryota</taxon>
        <taxon>Amoebozoa</taxon>
        <taxon>Evosea</taxon>
        <taxon>Eumycetozoa</taxon>
        <taxon>Dictyostelia</taxon>
        <taxon>Acytosteliales</taxon>
        <taxon>Cavenderiaceae</taxon>
        <taxon>Cavenderia</taxon>
    </lineage>
</organism>
<evidence type="ECO:0000313" key="1">
    <source>
        <dbReference type="EMBL" id="EGG16196.1"/>
    </source>
</evidence>